<evidence type="ECO:0000256" key="1">
    <source>
        <dbReference type="SAM" id="MobiDB-lite"/>
    </source>
</evidence>
<feature type="region of interest" description="Disordered" evidence="1">
    <location>
        <begin position="1"/>
        <end position="36"/>
    </location>
</feature>
<evidence type="ECO:0000313" key="2">
    <source>
        <dbReference type="EMBL" id="KAK7059519.1"/>
    </source>
</evidence>
<protein>
    <submittedName>
        <fullName evidence="2">Uncharacterized protein</fullName>
    </submittedName>
</protein>
<dbReference type="EMBL" id="JAWWNJ010000003">
    <property type="protein sequence ID" value="KAK7059519.1"/>
    <property type="molecule type" value="Genomic_DNA"/>
</dbReference>
<keyword evidence="3" id="KW-1185">Reference proteome</keyword>
<feature type="compositionally biased region" description="Polar residues" evidence="1">
    <location>
        <begin position="1"/>
        <end position="14"/>
    </location>
</feature>
<evidence type="ECO:0000313" key="3">
    <source>
        <dbReference type="Proteomes" id="UP001362999"/>
    </source>
</evidence>
<sequence>MSQSQTFPTTNHNATLCKPDTTTTSIGSQGGGYRAKPSVETRRLTLFVRDAIRTTANDYLDNHAHNIPMELRLNQICFKAAARICTLPPSHPLHSVVKRAARFHSIRRHRSSLHNLVHTFQLHPKNFETIQPFPVAPAWQPRLTLISHPTKILRWNAPSCDTATSIDVYTSTDQDSTTALAPHASRTNEMTRSTATSTSVPLRTTLSLSPRLSAPSSHSPPSHPIPSLPHINRIFLGINNQSAIRALQHPKQQPAQYLLLAFHVELEKLQNRNPQY</sequence>
<dbReference type="AlphaFoldDB" id="A0AAW0E2K6"/>
<gene>
    <name evidence="2" type="ORF">R3P38DRAFT_2758938</name>
</gene>
<accession>A0AAW0E2K6</accession>
<feature type="compositionally biased region" description="Polar residues" evidence="1">
    <location>
        <begin position="177"/>
        <end position="200"/>
    </location>
</feature>
<organism evidence="2 3">
    <name type="scientific">Favolaschia claudopus</name>
    <dbReference type="NCBI Taxonomy" id="2862362"/>
    <lineage>
        <taxon>Eukaryota</taxon>
        <taxon>Fungi</taxon>
        <taxon>Dikarya</taxon>
        <taxon>Basidiomycota</taxon>
        <taxon>Agaricomycotina</taxon>
        <taxon>Agaricomycetes</taxon>
        <taxon>Agaricomycetidae</taxon>
        <taxon>Agaricales</taxon>
        <taxon>Marasmiineae</taxon>
        <taxon>Mycenaceae</taxon>
        <taxon>Favolaschia</taxon>
    </lineage>
</organism>
<name>A0AAW0E2K6_9AGAR</name>
<comment type="caution">
    <text evidence="2">The sequence shown here is derived from an EMBL/GenBank/DDBJ whole genome shotgun (WGS) entry which is preliminary data.</text>
</comment>
<feature type="region of interest" description="Disordered" evidence="1">
    <location>
        <begin position="177"/>
        <end position="203"/>
    </location>
</feature>
<dbReference type="Proteomes" id="UP001362999">
    <property type="component" value="Unassembled WGS sequence"/>
</dbReference>
<reference evidence="2 3" key="1">
    <citation type="journal article" date="2024" name="J Genomics">
        <title>Draft genome sequencing and assembly of Favolaschia claudopus CIRM-BRFM 2984 isolated from oak limbs.</title>
        <authorList>
            <person name="Navarro D."/>
            <person name="Drula E."/>
            <person name="Chaduli D."/>
            <person name="Cazenave R."/>
            <person name="Ahrendt S."/>
            <person name="Wang J."/>
            <person name="Lipzen A."/>
            <person name="Daum C."/>
            <person name="Barry K."/>
            <person name="Grigoriev I.V."/>
            <person name="Favel A."/>
            <person name="Rosso M.N."/>
            <person name="Martin F."/>
        </authorList>
    </citation>
    <scope>NUCLEOTIDE SEQUENCE [LARGE SCALE GENOMIC DNA]</scope>
    <source>
        <strain evidence="2 3">CIRM-BRFM 2984</strain>
    </source>
</reference>
<proteinExistence type="predicted"/>